<evidence type="ECO:0000256" key="8">
    <source>
        <dbReference type="SAM" id="Phobius"/>
    </source>
</evidence>
<comment type="caution">
    <text evidence="9">The sequence shown here is derived from an EMBL/GenBank/DDBJ whole genome shotgun (WGS) entry which is preliminary data.</text>
</comment>
<evidence type="ECO:0000256" key="3">
    <source>
        <dbReference type="ARBA" id="ARBA00022475"/>
    </source>
</evidence>
<sequence length="397" mass="43202">MPAIPRLEISRDAEEAARAHSGQLHFSERCHGEFAIRVKTCRLTGAAISISMAMAALRLVAFGLASVTALSMRPAHLLARNTKVPLRVQCISTAAGWKVGAPRQTDVASTPEVRRYSSQDWLHAMLALKRSVVLKRLTSRLLFNAGIAVFVVVLRARGFAPQLNSLVHSLLGGFLGLLLVFRTNSAYSRFWEGRCLWGALNNHCHNLAVGAVAYLRPIAPSAATAFSDALLEIPYSLTLTCERRGLAETSRLAILMHQALVAASSEAEVTFGNSLSRARLFELQLTQLAELTNNLVDVAGACNRLAKTPVPLSYSRHTSRFLTLWCGTLPFVFAPSMGAASIPAVVLTCYMLFAIEELGHLIEQPFETLGGADPWDHSVPIYSLAANIKQCTKDLLQ</sequence>
<evidence type="ECO:0000256" key="5">
    <source>
        <dbReference type="ARBA" id="ARBA00022989"/>
    </source>
</evidence>
<feature type="transmembrane region" description="Helical" evidence="8">
    <location>
        <begin position="46"/>
        <end position="70"/>
    </location>
</feature>
<keyword evidence="4 8" id="KW-0812">Transmembrane</keyword>
<keyword evidence="10" id="KW-1185">Reference proteome</keyword>
<dbReference type="AlphaFoldDB" id="A0AB34K3V3"/>
<keyword evidence="3" id="KW-1003">Cell membrane</keyword>
<dbReference type="PANTHER" id="PTHR33281:SF19">
    <property type="entry name" value="VOLTAGE-DEPENDENT ANION CHANNEL-FORMING PROTEIN YNEE"/>
    <property type="match status" value="1"/>
</dbReference>
<dbReference type="GO" id="GO:0005886">
    <property type="term" value="C:plasma membrane"/>
    <property type="evidence" value="ECO:0007669"/>
    <property type="project" value="UniProtKB-SubCell"/>
</dbReference>
<evidence type="ECO:0008006" key="11">
    <source>
        <dbReference type="Google" id="ProtNLM"/>
    </source>
</evidence>
<dbReference type="Proteomes" id="UP001515480">
    <property type="component" value="Unassembled WGS sequence"/>
</dbReference>
<evidence type="ECO:0000256" key="2">
    <source>
        <dbReference type="ARBA" id="ARBA00022448"/>
    </source>
</evidence>
<comment type="subcellular location">
    <subcellularLocation>
        <location evidence="1">Cell membrane</location>
        <topology evidence="1">Multi-pass membrane protein</topology>
    </subcellularLocation>
</comment>
<organism evidence="9 10">
    <name type="scientific">Prymnesium parvum</name>
    <name type="common">Toxic golden alga</name>
    <dbReference type="NCBI Taxonomy" id="97485"/>
    <lineage>
        <taxon>Eukaryota</taxon>
        <taxon>Haptista</taxon>
        <taxon>Haptophyta</taxon>
        <taxon>Prymnesiophyceae</taxon>
        <taxon>Prymnesiales</taxon>
        <taxon>Prymnesiaceae</taxon>
        <taxon>Prymnesium</taxon>
    </lineage>
</organism>
<dbReference type="PANTHER" id="PTHR33281">
    <property type="entry name" value="UPF0187 PROTEIN YNEE"/>
    <property type="match status" value="1"/>
</dbReference>
<evidence type="ECO:0000313" key="10">
    <source>
        <dbReference type="Proteomes" id="UP001515480"/>
    </source>
</evidence>
<reference evidence="9 10" key="1">
    <citation type="journal article" date="2024" name="Science">
        <title>Giant polyketide synthase enzymes in the biosynthesis of giant marine polyether toxins.</title>
        <authorList>
            <person name="Fallon T.R."/>
            <person name="Shende V.V."/>
            <person name="Wierzbicki I.H."/>
            <person name="Pendleton A.L."/>
            <person name="Watervoot N.F."/>
            <person name="Auber R.P."/>
            <person name="Gonzalez D.J."/>
            <person name="Wisecaver J.H."/>
            <person name="Moore B.S."/>
        </authorList>
    </citation>
    <scope>NUCLEOTIDE SEQUENCE [LARGE SCALE GENOMIC DNA]</scope>
    <source>
        <strain evidence="9 10">12B1</strain>
    </source>
</reference>
<accession>A0AB34K3V3</accession>
<dbReference type="InterPro" id="IPR044669">
    <property type="entry name" value="YneE/VCCN1/2-like"/>
</dbReference>
<evidence type="ECO:0000256" key="1">
    <source>
        <dbReference type="ARBA" id="ARBA00004651"/>
    </source>
</evidence>
<keyword evidence="2" id="KW-0813">Transport</keyword>
<dbReference type="GO" id="GO:0005254">
    <property type="term" value="F:chloride channel activity"/>
    <property type="evidence" value="ECO:0007669"/>
    <property type="project" value="InterPro"/>
</dbReference>
<evidence type="ECO:0000256" key="4">
    <source>
        <dbReference type="ARBA" id="ARBA00022692"/>
    </source>
</evidence>
<keyword evidence="6" id="KW-0406">Ion transport</keyword>
<evidence type="ECO:0000256" key="7">
    <source>
        <dbReference type="ARBA" id="ARBA00023136"/>
    </source>
</evidence>
<protein>
    <recommendedName>
        <fullName evidence="11">Bestrophin homolog</fullName>
    </recommendedName>
</protein>
<feature type="transmembrane region" description="Helical" evidence="8">
    <location>
        <begin position="137"/>
        <end position="156"/>
    </location>
</feature>
<evidence type="ECO:0000313" key="9">
    <source>
        <dbReference type="EMBL" id="KAL1527953.1"/>
    </source>
</evidence>
<feature type="transmembrane region" description="Helical" evidence="8">
    <location>
        <begin position="322"/>
        <end position="355"/>
    </location>
</feature>
<gene>
    <name evidence="9" type="ORF">AB1Y20_009324</name>
</gene>
<name>A0AB34K3V3_PRYPA</name>
<feature type="transmembrane region" description="Helical" evidence="8">
    <location>
        <begin position="162"/>
        <end position="181"/>
    </location>
</feature>
<evidence type="ECO:0000256" key="6">
    <source>
        <dbReference type="ARBA" id="ARBA00023065"/>
    </source>
</evidence>
<proteinExistence type="predicted"/>
<keyword evidence="5 8" id="KW-1133">Transmembrane helix</keyword>
<dbReference type="EMBL" id="JBGBPQ010000002">
    <property type="protein sequence ID" value="KAL1527953.1"/>
    <property type="molecule type" value="Genomic_DNA"/>
</dbReference>
<keyword evidence="7 8" id="KW-0472">Membrane</keyword>
<dbReference type="Pfam" id="PF25539">
    <property type="entry name" value="Bestrophin_2"/>
    <property type="match status" value="1"/>
</dbReference>